<accession>A0ABM3LS38</accession>
<organism evidence="2 3">
    <name type="scientific">Bicyclus anynana</name>
    <name type="common">Squinting bush brown butterfly</name>
    <dbReference type="NCBI Taxonomy" id="110368"/>
    <lineage>
        <taxon>Eukaryota</taxon>
        <taxon>Metazoa</taxon>
        <taxon>Ecdysozoa</taxon>
        <taxon>Arthropoda</taxon>
        <taxon>Hexapoda</taxon>
        <taxon>Insecta</taxon>
        <taxon>Pterygota</taxon>
        <taxon>Neoptera</taxon>
        <taxon>Endopterygota</taxon>
        <taxon>Lepidoptera</taxon>
        <taxon>Glossata</taxon>
        <taxon>Ditrysia</taxon>
        <taxon>Papilionoidea</taxon>
        <taxon>Nymphalidae</taxon>
        <taxon>Satyrinae</taxon>
        <taxon>Satyrini</taxon>
        <taxon>Mycalesina</taxon>
        <taxon>Bicyclus</taxon>
    </lineage>
</organism>
<dbReference type="PANTHER" id="PTHR11012">
    <property type="entry name" value="PROTEIN KINASE-LIKE DOMAIN-CONTAINING"/>
    <property type="match status" value="1"/>
</dbReference>
<evidence type="ECO:0000313" key="2">
    <source>
        <dbReference type="Proteomes" id="UP001652582"/>
    </source>
</evidence>
<gene>
    <name evidence="3" type="primary">LOC112045631</name>
</gene>
<name>A0ABM3LS38_BICAN</name>
<dbReference type="PANTHER" id="PTHR11012:SF30">
    <property type="entry name" value="PROTEIN KINASE-LIKE DOMAIN-CONTAINING"/>
    <property type="match status" value="1"/>
</dbReference>
<reference evidence="3" key="1">
    <citation type="submission" date="2025-08" db="UniProtKB">
        <authorList>
            <consortium name="RefSeq"/>
        </authorList>
    </citation>
    <scope>IDENTIFICATION</scope>
</reference>
<dbReference type="SMART" id="SM00587">
    <property type="entry name" value="CHK"/>
    <property type="match status" value="1"/>
</dbReference>
<dbReference type="RefSeq" id="XP_052741900.1">
    <property type="nucleotide sequence ID" value="XM_052885940.1"/>
</dbReference>
<dbReference type="Pfam" id="PF02958">
    <property type="entry name" value="EcKL"/>
    <property type="match status" value="2"/>
</dbReference>
<dbReference type="InterPro" id="IPR015897">
    <property type="entry name" value="CHK_kinase-like"/>
</dbReference>
<dbReference type="InterPro" id="IPR004119">
    <property type="entry name" value="EcKL"/>
</dbReference>
<keyword evidence="2" id="KW-1185">Reference proteome</keyword>
<dbReference type="GeneID" id="112045631"/>
<sequence length="335" mass="38899">MADKICIHTNSKIDNIKDRVLEKSLKSIIEKEGYLNYEIVTRKFNTGGGKAVDGEKETNLFVKKAINFEKIITLNGNEVIHKELFVYIDLSPVVTHLQDTAKVPSEDRFKIPKAYSESSEHALIFENLAKKGFKTYGKYDILPLKYMELAIQELGRFHGISFVIEQRMPDFYENKIKTQKSPFNFNDDWKGLMEKIFLYTASLLGGETKRRIEDYLPIAIKKYPVYDNDQTSDGEPAEVITVDYQLLDYGCPLRDLLFFIYSTTSKDFRREHMVYKEWKDYGLIRTLYSSVFLFAPDSGLDVSKLCLAELPYEPGPEVQERVRGWIEEFIEDGYL</sequence>
<dbReference type="Proteomes" id="UP001652582">
    <property type="component" value="Chromosome 15"/>
</dbReference>
<proteinExistence type="predicted"/>
<evidence type="ECO:0000313" key="3">
    <source>
        <dbReference type="RefSeq" id="XP_052741900.1"/>
    </source>
</evidence>
<evidence type="ECO:0000259" key="1">
    <source>
        <dbReference type="SMART" id="SM00587"/>
    </source>
</evidence>
<feature type="domain" description="CHK kinase-like" evidence="1">
    <location>
        <begin position="123"/>
        <end position="297"/>
    </location>
</feature>
<protein>
    <submittedName>
        <fullName evidence="3">Uncharacterized protein LOC112045631</fullName>
    </submittedName>
</protein>